<accession>A0A3A3FW23</accession>
<organism evidence="2 3">
    <name type="scientific">Noviherbaspirillum saxi</name>
    <dbReference type="NCBI Taxonomy" id="2320863"/>
    <lineage>
        <taxon>Bacteria</taxon>
        <taxon>Pseudomonadati</taxon>
        <taxon>Pseudomonadota</taxon>
        <taxon>Betaproteobacteria</taxon>
        <taxon>Burkholderiales</taxon>
        <taxon>Oxalobacteraceae</taxon>
        <taxon>Noviherbaspirillum</taxon>
    </lineage>
</organism>
<reference evidence="3" key="1">
    <citation type="submission" date="2018-09" db="EMBL/GenBank/DDBJ databases">
        <authorList>
            <person name="Zhu H."/>
        </authorList>
    </citation>
    <scope>NUCLEOTIDE SEQUENCE [LARGE SCALE GENOMIC DNA]</scope>
    <source>
        <strain evidence="3">K1R23-30</strain>
    </source>
</reference>
<feature type="region of interest" description="Disordered" evidence="1">
    <location>
        <begin position="130"/>
        <end position="177"/>
    </location>
</feature>
<name>A0A3A3FW23_9BURK</name>
<proteinExistence type="predicted"/>
<dbReference type="AlphaFoldDB" id="A0A3A3FW23"/>
<feature type="compositionally biased region" description="Polar residues" evidence="1">
    <location>
        <begin position="168"/>
        <end position="177"/>
    </location>
</feature>
<sequence length="177" mass="19355">MEAESFFARWSKRNAEAAQEKQAPATDLPESQETPKPPPTIEDVAALTPESDFKPFVARGVDETVRRSAMKKLFADPHFNVMDGLDVYIDDYNTFDPIPPAMLAMLNHAKGLLDPLSQTEHPLMRLLQTVPDSAQAEEPATDASPDTPPEEQAASSSVDVDQDAHTTPDPTSDDNPV</sequence>
<dbReference type="InterPro" id="IPR021735">
    <property type="entry name" value="DUF3306"/>
</dbReference>
<keyword evidence="3" id="KW-1185">Reference proteome</keyword>
<comment type="caution">
    <text evidence="2">The sequence shown here is derived from an EMBL/GenBank/DDBJ whole genome shotgun (WGS) entry which is preliminary data.</text>
</comment>
<evidence type="ECO:0000256" key="1">
    <source>
        <dbReference type="SAM" id="MobiDB-lite"/>
    </source>
</evidence>
<feature type="region of interest" description="Disordered" evidence="1">
    <location>
        <begin position="1"/>
        <end position="48"/>
    </location>
</feature>
<evidence type="ECO:0000313" key="3">
    <source>
        <dbReference type="Proteomes" id="UP000265955"/>
    </source>
</evidence>
<dbReference type="Pfam" id="PF11748">
    <property type="entry name" value="DUF3306"/>
    <property type="match status" value="1"/>
</dbReference>
<dbReference type="Proteomes" id="UP000265955">
    <property type="component" value="Unassembled WGS sequence"/>
</dbReference>
<protein>
    <submittedName>
        <fullName evidence="2">DUF3306 domain-containing protein</fullName>
    </submittedName>
</protein>
<dbReference type="RefSeq" id="WP_119769775.1">
    <property type="nucleotide sequence ID" value="NZ_QYUO01000001.1"/>
</dbReference>
<evidence type="ECO:0000313" key="2">
    <source>
        <dbReference type="EMBL" id="RJF99830.1"/>
    </source>
</evidence>
<gene>
    <name evidence="2" type="ORF">D3871_15855</name>
</gene>
<dbReference type="OrthoDB" id="8776025at2"/>
<dbReference type="EMBL" id="QYUO01000001">
    <property type="protein sequence ID" value="RJF99830.1"/>
    <property type="molecule type" value="Genomic_DNA"/>
</dbReference>